<evidence type="ECO:0000313" key="2">
    <source>
        <dbReference type="EMBL" id="ARN83938.1"/>
    </source>
</evidence>
<proteinExistence type="predicted"/>
<dbReference type="EMBL" id="CP019949">
    <property type="protein sequence ID" value="ARN83938.1"/>
    <property type="molecule type" value="Genomic_DNA"/>
</dbReference>
<dbReference type="RefSeq" id="WP_158658933.1">
    <property type="nucleotide sequence ID" value="NZ_AP027150.1"/>
</dbReference>
<dbReference type="Proteomes" id="UP000193978">
    <property type="component" value="Plasmid p1"/>
</dbReference>
<name>A0A1W6N287_9HYPH</name>
<keyword evidence="3" id="KW-1185">Reference proteome</keyword>
<dbReference type="AlphaFoldDB" id="A0A1W6N287"/>
<evidence type="ECO:0008006" key="4">
    <source>
        <dbReference type="Google" id="ProtNLM"/>
    </source>
</evidence>
<keyword evidence="2" id="KW-0614">Plasmid</keyword>
<keyword evidence="1" id="KW-0732">Signal</keyword>
<evidence type="ECO:0000313" key="3">
    <source>
        <dbReference type="Proteomes" id="UP000193978"/>
    </source>
</evidence>
<gene>
    <name evidence="2" type="ORF">B1812_21950</name>
</gene>
<dbReference type="KEGG" id="mbry:B1812_21950"/>
<feature type="signal peptide" evidence="1">
    <location>
        <begin position="1"/>
        <end position="24"/>
    </location>
</feature>
<organism evidence="2 3">
    <name type="scientific">Methylocystis bryophila</name>
    <dbReference type="NCBI Taxonomy" id="655015"/>
    <lineage>
        <taxon>Bacteria</taxon>
        <taxon>Pseudomonadati</taxon>
        <taxon>Pseudomonadota</taxon>
        <taxon>Alphaproteobacteria</taxon>
        <taxon>Hyphomicrobiales</taxon>
        <taxon>Methylocystaceae</taxon>
        <taxon>Methylocystis</taxon>
    </lineage>
</organism>
<protein>
    <recommendedName>
        <fullName evidence="4">Lipoprotein</fullName>
    </recommendedName>
</protein>
<geneLocation type="plasmid" evidence="2 3">
    <name>p1</name>
</geneLocation>
<feature type="chain" id="PRO_5012167643" description="Lipoprotein" evidence="1">
    <location>
        <begin position="25"/>
        <end position="59"/>
    </location>
</feature>
<dbReference type="PROSITE" id="PS51257">
    <property type="entry name" value="PROKAR_LIPOPROTEIN"/>
    <property type="match status" value="1"/>
</dbReference>
<accession>A0A1W6N287</accession>
<reference evidence="2 3" key="1">
    <citation type="submission" date="2017-02" db="EMBL/GenBank/DDBJ databases">
        <authorList>
            <person name="Peterson S.W."/>
        </authorList>
    </citation>
    <scope>NUCLEOTIDE SEQUENCE [LARGE SCALE GENOMIC DNA]</scope>
    <source>
        <strain evidence="2 3">S285</strain>
        <plasmid evidence="3">Plasmid p1</plasmid>
    </source>
</reference>
<sequence>MRKRIRRAFVVAISMALTALSACAHKDLMAPCTRDGSSWSLGRAYAAASDCGPLLPVNR</sequence>
<evidence type="ECO:0000256" key="1">
    <source>
        <dbReference type="SAM" id="SignalP"/>
    </source>
</evidence>